<reference key="1">
    <citation type="submission" date="2007-01" db="EMBL/GenBank/DDBJ databases">
        <title>The Genome Sequence of Puccinia graminis f. sp. tritici Strain CRL 75-36-700-3.</title>
        <authorList>
            <consortium name="The Broad Institute Genome Sequencing Platform"/>
            <person name="Birren B."/>
            <person name="Lander E."/>
            <person name="Galagan J."/>
            <person name="Nusbaum C."/>
            <person name="Devon K."/>
            <person name="Cuomo C."/>
            <person name="Jaffe D."/>
            <person name="Butler J."/>
            <person name="Alvarez P."/>
            <person name="Gnerre S."/>
            <person name="Grabherr M."/>
            <person name="Mauceli E."/>
            <person name="Brockman W."/>
            <person name="Young S."/>
            <person name="LaButti K."/>
            <person name="Sykes S."/>
            <person name="DeCaprio D."/>
            <person name="Crawford M."/>
            <person name="Koehrsen M."/>
            <person name="Engels R."/>
            <person name="Montgomery P."/>
            <person name="Pearson M."/>
            <person name="Howarth C."/>
            <person name="Larson L."/>
            <person name="White J."/>
            <person name="Zeng Q."/>
            <person name="Kodira C."/>
            <person name="Yandava C."/>
            <person name="Alvarado L."/>
            <person name="O'Leary S."/>
            <person name="Szabo L."/>
            <person name="Dean R."/>
            <person name="Schein J."/>
        </authorList>
    </citation>
    <scope>NUCLEOTIDE SEQUENCE</scope>
    <source>
        <strain>CRL 75-36-700-3</strain>
    </source>
</reference>
<dbReference type="KEGG" id="pgr:PGTG_03829"/>
<gene>
    <name evidence="2" type="ORF">PGTG_03829</name>
</gene>
<dbReference type="HOGENOM" id="CLU_1960674_0_0_1"/>
<keyword evidence="3" id="KW-1185">Reference proteome</keyword>
<dbReference type="Proteomes" id="UP000008783">
    <property type="component" value="Unassembled WGS sequence"/>
</dbReference>
<sequence>MLPSTGFSFRDPRQILSSEHAETFPAVSWQRGCSVRCLRGTFDSIDEGQLWSMGTGEMWPRASDTKANEADNPGARSDHGSGTGACMPRPDLIDHLGSRDVVGNSCAESDTYLKWLNQLMQGDGNGII</sequence>
<proteinExistence type="predicted"/>
<organism evidence="2 3">
    <name type="scientific">Puccinia graminis f. sp. tritici (strain CRL 75-36-700-3 / race SCCL)</name>
    <name type="common">Black stem rust fungus</name>
    <dbReference type="NCBI Taxonomy" id="418459"/>
    <lineage>
        <taxon>Eukaryota</taxon>
        <taxon>Fungi</taxon>
        <taxon>Dikarya</taxon>
        <taxon>Basidiomycota</taxon>
        <taxon>Pucciniomycotina</taxon>
        <taxon>Pucciniomycetes</taxon>
        <taxon>Pucciniales</taxon>
        <taxon>Pucciniaceae</taxon>
        <taxon>Puccinia</taxon>
    </lineage>
</organism>
<dbReference type="VEuPathDB" id="FungiDB:PGTG_03829"/>
<dbReference type="RefSeq" id="XP_003322292.1">
    <property type="nucleotide sequence ID" value="XM_003322244.1"/>
</dbReference>
<accession>E3K0P8</accession>
<evidence type="ECO:0000313" key="3">
    <source>
        <dbReference type="Proteomes" id="UP000008783"/>
    </source>
</evidence>
<evidence type="ECO:0000313" key="2">
    <source>
        <dbReference type="EMBL" id="EFP77873.1"/>
    </source>
</evidence>
<evidence type="ECO:0000256" key="1">
    <source>
        <dbReference type="SAM" id="MobiDB-lite"/>
    </source>
</evidence>
<dbReference type="EMBL" id="DS178268">
    <property type="protein sequence ID" value="EFP77873.1"/>
    <property type="molecule type" value="Genomic_DNA"/>
</dbReference>
<protein>
    <submittedName>
        <fullName evidence="2">Uncharacterized protein</fullName>
    </submittedName>
</protein>
<name>E3K0P8_PUCGT</name>
<reference evidence="3" key="2">
    <citation type="journal article" date="2011" name="Proc. Natl. Acad. Sci. U.S.A.">
        <title>Obligate biotrophy features unraveled by the genomic analysis of rust fungi.</title>
        <authorList>
            <person name="Duplessis S."/>
            <person name="Cuomo C.A."/>
            <person name="Lin Y.-C."/>
            <person name="Aerts A."/>
            <person name="Tisserant E."/>
            <person name="Veneault-Fourrey C."/>
            <person name="Joly D.L."/>
            <person name="Hacquard S."/>
            <person name="Amselem J."/>
            <person name="Cantarel B.L."/>
            <person name="Chiu R."/>
            <person name="Coutinho P.M."/>
            <person name="Feau N."/>
            <person name="Field M."/>
            <person name="Frey P."/>
            <person name="Gelhaye E."/>
            <person name="Goldberg J."/>
            <person name="Grabherr M.G."/>
            <person name="Kodira C.D."/>
            <person name="Kohler A."/>
            <person name="Kuees U."/>
            <person name="Lindquist E.A."/>
            <person name="Lucas S.M."/>
            <person name="Mago R."/>
            <person name="Mauceli E."/>
            <person name="Morin E."/>
            <person name="Murat C."/>
            <person name="Pangilinan J.L."/>
            <person name="Park R."/>
            <person name="Pearson M."/>
            <person name="Quesneville H."/>
            <person name="Rouhier N."/>
            <person name="Sakthikumar S."/>
            <person name="Salamov A.A."/>
            <person name="Schmutz J."/>
            <person name="Selles B."/>
            <person name="Shapiro H."/>
            <person name="Tanguay P."/>
            <person name="Tuskan G.A."/>
            <person name="Henrissat B."/>
            <person name="Van de Peer Y."/>
            <person name="Rouze P."/>
            <person name="Ellis J.G."/>
            <person name="Dodds P.N."/>
            <person name="Schein J.E."/>
            <person name="Zhong S."/>
            <person name="Hamelin R.C."/>
            <person name="Grigoriev I.V."/>
            <person name="Szabo L.J."/>
            <person name="Martin F."/>
        </authorList>
    </citation>
    <scope>NUCLEOTIDE SEQUENCE [LARGE SCALE GENOMIC DNA]</scope>
    <source>
        <strain evidence="3">CRL 75-36-700-3 / race SCCL</strain>
    </source>
</reference>
<dbReference type="AlphaFoldDB" id="E3K0P8"/>
<feature type="region of interest" description="Disordered" evidence="1">
    <location>
        <begin position="55"/>
        <end position="90"/>
    </location>
</feature>
<dbReference type="GeneID" id="10540858"/>
<dbReference type="InParanoid" id="E3K0P8"/>